<name>A0A158A6U5_9BURK</name>
<gene>
    <name evidence="2" type="ORF">AWB76_01853</name>
</gene>
<dbReference type="Pfam" id="PF05488">
    <property type="entry name" value="PAAR_motif"/>
    <property type="match status" value="1"/>
</dbReference>
<organism evidence="2 3">
    <name type="scientific">Caballeronia temeraria</name>
    <dbReference type="NCBI Taxonomy" id="1777137"/>
    <lineage>
        <taxon>Bacteria</taxon>
        <taxon>Pseudomonadati</taxon>
        <taxon>Pseudomonadota</taxon>
        <taxon>Betaproteobacteria</taxon>
        <taxon>Burkholderiales</taxon>
        <taxon>Burkholderiaceae</taxon>
        <taxon>Caballeronia</taxon>
    </lineage>
</organism>
<protein>
    <submittedName>
        <fullName evidence="2">PAAR repeat-containing protein</fullName>
    </submittedName>
</protein>
<accession>A0A158A6U5</accession>
<dbReference type="Proteomes" id="UP000054624">
    <property type="component" value="Unassembled WGS sequence"/>
</dbReference>
<dbReference type="InterPro" id="IPR008727">
    <property type="entry name" value="PAAR_motif"/>
</dbReference>
<evidence type="ECO:0000313" key="2">
    <source>
        <dbReference type="EMBL" id="SAK53419.1"/>
    </source>
</evidence>
<evidence type="ECO:0000313" key="3">
    <source>
        <dbReference type="Proteomes" id="UP000054624"/>
    </source>
</evidence>
<dbReference type="STRING" id="1777137.AWB76_01853"/>
<dbReference type="AlphaFoldDB" id="A0A158A6U5"/>
<proteinExistence type="predicted"/>
<dbReference type="CDD" id="cd14744">
    <property type="entry name" value="PAAR_CT_2"/>
    <property type="match status" value="1"/>
</dbReference>
<reference evidence="3" key="1">
    <citation type="submission" date="2016-01" db="EMBL/GenBank/DDBJ databases">
        <authorList>
            <person name="Peeters Charlotte."/>
        </authorList>
    </citation>
    <scope>NUCLEOTIDE SEQUENCE [LARGE SCALE GENOMIC DNA]</scope>
</reference>
<dbReference type="EMBL" id="FCOI02000004">
    <property type="protein sequence ID" value="SAK53419.1"/>
    <property type="molecule type" value="Genomic_DNA"/>
</dbReference>
<sequence>MKQPVRKGDPTSHGGVVKTASSSFDIDGRNVALLHDIVTCPMHGDNPIIECGDGYEEHGRKLVANGCRTQCGSAVKATATGMDIA</sequence>
<dbReference type="RefSeq" id="WP_061159771.1">
    <property type="nucleotide sequence ID" value="NZ_FCOI02000004.1"/>
</dbReference>
<keyword evidence="3" id="KW-1185">Reference proteome</keyword>
<dbReference type="OrthoDB" id="8565659at2"/>
<evidence type="ECO:0000256" key="1">
    <source>
        <dbReference type="SAM" id="MobiDB-lite"/>
    </source>
</evidence>
<feature type="region of interest" description="Disordered" evidence="1">
    <location>
        <begin position="1"/>
        <end position="20"/>
    </location>
</feature>
<feature type="compositionally biased region" description="Basic and acidic residues" evidence="1">
    <location>
        <begin position="1"/>
        <end position="10"/>
    </location>
</feature>